<proteinExistence type="predicted"/>
<dbReference type="InterPro" id="IPR013103">
    <property type="entry name" value="RVT_2"/>
</dbReference>
<evidence type="ECO:0000259" key="1">
    <source>
        <dbReference type="Pfam" id="PF07727"/>
    </source>
</evidence>
<sequence>MGSGGRGNEGRGQSTKVCSYCGKTGHLVDTYKKHGFPPHFKKSNVINHCSTNDEEDIDDTQSVLSRKEIQESHSMEMIGAAKLKSGLYAMVPNDQSKLVQHCINNFFYDYHCTLITLGVTPTLKSVRYPLSNSLSYDSLLDSQKHFSLAISTIVEPRSYQEAIINDYWKHAIEKELTTLSKNHTWTLTSLLEGKKTVGCKWVFKIKHNLDGSTERYKARLVAKGFTQTVGIDYLRTFSPVVKMTTIRILLYCYSLQLGAGPIRC</sequence>
<dbReference type="Pfam" id="PF07727">
    <property type="entry name" value="RVT_2"/>
    <property type="match status" value="1"/>
</dbReference>
<gene>
    <name evidence="3" type="primary">LOC113856524</name>
</gene>
<evidence type="ECO:0000313" key="3">
    <source>
        <dbReference type="RefSeq" id="XP_027344170.1"/>
    </source>
</evidence>
<feature type="domain" description="Reverse transcriptase Ty1/copia-type" evidence="1">
    <location>
        <begin position="182"/>
        <end position="250"/>
    </location>
</feature>
<organism evidence="2 3">
    <name type="scientific">Abrus precatorius</name>
    <name type="common">Indian licorice</name>
    <name type="synonym">Glycine abrus</name>
    <dbReference type="NCBI Taxonomy" id="3816"/>
    <lineage>
        <taxon>Eukaryota</taxon>
        <taxon>Viridiplantae</taxon>
        <taxon>Streptophyta</taxon>
        <taxon>Embryophyta</taxon>
        <taxon>Tracheophyta</taxon>
        <taxon>Spermatophyta</taxon>
        <taxon>Magnoliopsida</taxon>
        <taxon>eudicotyledons</taxon>
        <taxon>Gunneridae</taxon>
        <taxon>Pentapetalae</taxon>
        <taxon>rosids</taxon>
        <taxon>fabids</taxon>
        <taxon>Fabales</taxon>
        <taxon>Fabaceae</taxon>
        <taxon>Papilionoideae</taxon>
        <taxon>50 kb inversion clade</taxon>
        <taxon>NPAAA clade</taxon>
        <taxon>indigoferoid/millettioid clade</taxon>
        <taxon>Abreae</taxon>
        <taxon>Abrus</taxon>
    </lineage>
</organism>
<protein>
    <submittedName>
        <fullName evidence="3">Uncharacterized protein LOC113856524 isoform X2</fullName>
    </submittedName>
</protein>
<reference evidence="2" key="1">
    <citation type="journal article" date="2019" name="Toxins">
        <title>Detection of Abrin-Like and Prepropulchellin-Like Toxin Genes and Transcripts Using Whole Genome Sequencing and Full-Length Transcript Sequencing of Abrus precatorius.</title>
        <authorList>
            <person name="Hovde B.T."/>
            <person name="Daligault H.E."/>
            <person name="Hanschen E.R."/>
            <person name="Kunde Y.A."/>
            <person name="Johnson M.B."/>
            <person name="Starkenburg S.R."/>
            <person name="Johnson S.L."/>
        </authorList>
    </citation>
    <scope>NUCLEOTIDE SEQUENCE [LARGE SCALE GENOMIC DNA]</scope>
</reference>
<keyword evidence="2" id="KW-1185">Reference proteome</keyword>
<dbReference type="GeneID" id="113856524"/>
<reference evidence="3" key="2">
    <citation type="submission" date="2025-08" db="UniProtKB">
        <authorList>
            <consortium name="RefSeq"/>
        </authorList>
    </citation>
    <scope>IDENTIFICATION</scope>
    <source>
        <tissue evidence="3">Young leaves</tissue>
    </source>
</reference>
<dbReference type="Proteomes" id="UP000694853">
    <property type="component" value="Unplaced"/>
</dbReference>
<name>A0A8B8KK31_ABRPR</name>
<accession>A0A8B8KK31</accession>
<dbReference type="RefSeq" id="XP_027344170.1">
    <property type="nucleotide sequence ID" value="XM_027488369.1"/>
</dbReference>
<evidence type="ECO:0000313" key="2">
    <source>
        <dbReference type="Proteomes" id="UP000694853"/>
    </source>
</evidence>
<dbReference type="AlphaFoldDB" id="A0A8B8KK31"/>